<evidence type="ECO:0000313" key="4">
    <source>
        <dbReference type="EMBL" id="TYA12260.1"/>
    </source>
</evidence>
<name>A0A5D0CRK9_9BACL</name>
<evidence type="ECO:0000313" key="5">
    <source>
        <dbReference type="Proteomes" id="UP000325218"/>
    </source>
</evidence>
<dbReference type="PANTHER" id="PTHR37299:SF1">
    <property type="entry name" value="STAGE 0 SPORULATION PROTEIN A HOMOLOG"/>
    <property type="match status" value="1"/>
</dbReference>
<dbReference type="PROSITE" id="PS50110">
    <property type="entry name" value="RESPONSE_REGULATORY"/>
    <property type="match status" value="1"/>
</dbReference>
<dbReference type="Pfam" id="PF00072">
    <property type="entry name" value="Response_reg"/>
    <property type="match status" value="1"/>
</dbReference>
<dbReference type="Gene3D" id="3.40.50.2300">
    <property type="match status" value="1"/>
</dbReference>
<dbReference type="GO" id="GO:0003677">
    <property type="term" value="F:DNA binding"/>
    <property type="evidence" value="ECO:0007669"/>
    <property type="project" value="InterPro"/>
</dbReference>
<feature type="domain" description="Response regulatory" evidence="2">
    <location>
        <begin position="3"/>
        <end position="125"/>
    </location>
</feature>
<dbReference type="EMBL" id="VSDO01000003">
    <property type="protein sequence ID" value="TYA12260.1"/>
    <property type="molecule type" value="Genomic_DNA"/>
</dbReference>
<dbReference type="RefSeq" id="WP_148453812.1">
    <property type="nucleotide sequence ID" value="NZ_VSDO01000003.1"/>
</dbReference>
<keyword evidence="5" id="KW-1185">Reference proteome</keyword>
<dbReference type="Gene3D" id="2.40.50.1020">
    <property type="entry name" value="LytTr DNA-binding domain"/>
    <property type="match status" value="1"/>
</dbReference>
<dbReference type="InterPro" id="IPR011006">
    <property type="entry name" value="CheY-like_superfamily"/>
</dbReference>
<accession>A0A5D0CRK9</accession>
<gene>
    <name evidence="4" type="ORF">FRY98_16255</name>
</gene>
<sequence length="247" mass="28393">MYRVAICDDEALQRERVKRMLLALSVKSGVEFEAVPFESGEQLIAHYESGEQSFHILILDIEMNNGLNGIQTARKLREMKRIGEQIVFLTSYAEYMLESFDVVTFQYLIKPVEPDLFEEKMLKLCRYFEEREQDILIIKSTHEEIVLRQDDIIAIEAVKSLTVKGKLKFTTLHAVHEGRGLISSYATALKENRFLQIHRAVLINLLHVHKFAGGQVVMSNGMELPIGRSKIKEVKDACTKFMVMRAD</sequence>
<keyword evidence="1" id="KW-0597">Phosphoprotein</keyword>
<dbReference type="OrthoDB" id="9809318at2"/>
<organism evidence="4 5">
    <name type="scientific">Paenibacillus faecis</name>
    <dbReference type="NCBI Taxonomy" id="862114"/>
    <lineage>
        <taxon>Bacteria</taxon>
        <taxon>Bacillati</taxon>
        <taxon>Bacillota</taxon>
        <taxon>Bacilli</taxon>
        <taxon>Bacillales</taxon>
        <taxon>Paenibacillaceae</taxon>
        <taxon>Paenibacillus</taxon>
    </lineage>
</organism>
<dbReference type="PROSITE" id="PS50930">
    <property type="entry name" value="HTH_LYTTR"/>
    <property type="match status" value="1"/>
</dbReference>
<protein>
    <submittedName>
        <fullName evidence="4">Response regulator transcription factor</fullName>
    </submittedName>
</protein>
<dbReference type="SMART" id="SM00448">
    <property type="entry name" value="REC"/>
    <property type="match status" value="1"/>
</dbReference>
<evidence type="ECO:0000259" key="3">
    <source>
        <dbReference type="PROSITE" id="PS50930"/>
    </source>
</evidence>
<dbReference type="GO" id="GO:0000156">
    <property type="term" value="F:phosphorelay response regulator activity"/>
    <property type="evidence" value="ECO:0007669"/>
    <property type="project" value="InterPro"/>
</dbReference>
<dbReference type="InterPro" id="IPR001789">
    <property type="entry name" value="Sig_transdc_resp-reg_receiver"/>
</dbReference>
<comment type="caution">
    <text evidence="4">The sequence shown here is derived from an EMBL/GenBank/DDBJ whole genome shotgun (WGS) entry which is preliminary data.</text>
</comment>
<dbReference type="SMART" id="SM00850">
    <property type="entry name" value="LytTR"/>
    <property type="match status" value="1"/>
</dbReference>
<reference evidence="4 5" key="1">
    <citation type="submission" date="2019-08" db="EMBL/GenBank/DDBJ databases">
        <title>Genome sequencing of Paenibacillus faecis DSM 23593(T).</title>
        <authorList>
            <person name="Kook J.-K."/>
            <person name="Park S.-N."/>
            <person name="Lim Y.K."/>
        </authorList>
    </citation>
    <scope>NUCLEOTIDE SEQUENCE [LARGE SCALE GENOMIC DNA]</scope>
    <source>
        <strain evidence="4 5">DSM 23593</strain>
    </source>
</reference>
<dbReference type="Pfam" id="PF04397">
    <property type="entry name" value="LytTR"/>
    <property type="match status" value="1"/>
</dbReference>
<evidence type="ECO:0000259" key="2">
    <source>
        <dbReference type="PROSITE" id="PS50110"/>
    </source>
</evidence>
<evidence type="ECO:0000256" key="1">
    <source>
        <dbReference type="PROSITE-ProRule" id="PRU00169"/>
    </source>
</evidence>
<feature type="modified residue" description="4-aspartylphosphate" evidence="1">
    <location>
        <position position="60"/>
    </location>
</feature>
<dbReference type="InterPro" id="IPR007492">
    <property type="entry name" value="LytTR_DNA-bd_dom"/>
</dbReference>
<dbReference type="Proteomes" id="UP000325218">
    <property type="component" value="Unassembled WGS sequence"/>
</dbReference>
<dbReference type="AlphaFoldDB" id="A0A5D0CRK9"/>
<proteinExistence type="predicted"/>
<dbReference type="PANTHER" id="PTHR37299">
    <property type="entry name" value="TRANSCRIPTIONAL REGULATOR-RELATED"/>
    <property type="match status" value="1"/>
</dbReference>
<feature type="domain" description="HTH LytTR-type" evidence="3">
    <location>
        <begin position="193"/>
        <end position="240"/>
    </location>
</feature>
<dbReference type="InterPro" id="IPR046947">
    <property type="entry name" value="LytR-like"/>
</dbReference>
<dbReference type="SUPFAM" id="SSF52172">
    <property type="entry name" value="CheY-like"/>
    <property type="match status" value="1"/>
</dbReference>